<dbReference type="GO" id="GO:0007035">
    <property type="term" value="P:vacuolar acidification"/>
    <property type="evidence" value="ECO:0007669"/>
    <property type="project" value="TreeGrafter"/>
</dbReference>
<protein>
    <submittedName>
        <fullName evidence="10">V-type ATP synthase subunit I</fullName>
    </submittedName>
</protein>
<feature type="transmembrane region" description="Helical" evidence="9">
    <location>
        <begin position="442"/>
        <end position="466"/>
    </location>
</feature>
<dbReference type="GO" id="GO:0051117">
    <property type="term" value="F:ATPase binding"/>
    <property type="evidence" value="ECO:0007669"/>
    <property type="project" value="TreeGrafter"/>
</dbReference>
<dbReference type="InterPro" id="IPR002490">
    <property type="entry name" value="V-ATPase_116kDa_su"/>
</dbReference>
<dbReference type="Gene3D" id="3.30.70.2750">
    <property type="match status" value="1"/>
</dbReference>
<evidence type="ECO:0000256" key="3">
    <source>
        <dbReference type="ARBA" id="ARBA00022448"/>
    </source>
</evidence>
<dbReference type="GO" id="GO:0046961">
    <property type="term" value="F:proton-transporting ATPase activity, rotational mechanism"/>
    <property type="evidence" value="ECO:0007669"/>
    <property type="project" value="InterPro"/>
</dbReference>
<evidence type="ECO:0000256" key="9">
    <source>
        <dbReference type="SAM" id="Phobius"/>
    </source>
</evidence>
<keyword evidence="3" id="KW-0813">Transport</keyword>
<evidence type="ECO:0000256" key="5">
    <source>
        <dbReference type="ARBA" id="ARBA00022989"/>
    </source>
</evidence>
<dbReference type="STRING" id="36849.OXPF_23770"/>
<proteinExistence type="inferred from homology"/>
<evidence type="ECO:0000256" key="7">
    <source>
        <dbReference type="ARBA" id="ARBA00023136"/>
    </source>
</evidence>
<comment type="subcellular location">
    <subcellularLocation>
        <location evidence="1">Membrane</location>
        <topology evidence="1">Multi-pass membrane protein</topology>
    </subcellularLocation>
</comment>
<feature type="transmembrane region" description="Helical" evidence="9">
    <location>
        <begin position="548"/>
        <end position="566"/>
    </location>
</feature>
<keyword evidence="8" id="KW-0175">Coiled coil</keyword>
<evidence type="ECO:0000313" key="11">
    <source>
        <dbReference type="Proteomes" id="UP000050326"/>
    </source>
</evidence>
<evidence type="ECO:0000313" key="10">
    <source>
        <dbReference type="EMBL" id="KPU44209.1"/>
    </source>
</evidence>
<feature type="transmembrane region" description="Helical" evidence="9">
    <location>
        <begin position="478"/>
        <end position="499"/>
    </location>
</feature>
<feature type="coiled-coil region" evidence="8">
    <location>
        <begin position="229"/>
        <end position="256"/>
    </location>
</feature>
<organism evidence="10 11">
    <name type="scientific">Oxobacter pfennigii</name>
    <dbReference type="NCBI Taxonomy" id="36849"/>
    <lineage>
        <taxon>Bacteria</taxon>
        <taxon>Bacillati</taxon>
        <taxon>Bacillota</taxon>
        <taxon>Clostridia</taxon>
        <taxon>Eubacteriales</taxon>
        <taxon>Clostridiaceae</taxon>
        <taxon>Oxobacter</taxon>
    </lineage>
</organism>
<evidence type="ECO:0000256" key="1">
    <source>
        <dbReference type="ARBA" id="ARBA00004141"/>
    </source>
</evidence>
<dbReference type="PANTHER" id="PTHR11629:SF63">
    <property type="entry name" value="V-TYPE PROTON ATPASE SUBUNIT A"/>
    <property type="match status" value="1"/>
</dbReference>
<feature type="transmembrane region" description="Helical" evidence="9">
    <location>
        <begin position="519"/>
        <end position="536"/>
    </location>
</feature>
<accession>A0A0P8W864</accession>
<keyword evidence="6" id="KW-0406">Ion transport</keyword>
<evidence type="ECO:0000256" key="6">
    <source>
        <dbReference type="ARBA" id="ARBA00023065"/>
    </source>
</evidence>
<feature type="transmembrane region" description="Helical" evidence="9">
    <location>
        <begin position="362"/>
        <end position="388"/>
    </location>
</feature>
<feature type="transmembrane region" description="Helical" evidence="9">
    <location>
        <begin position="400"/>
        <end position="422"/>
    </location>
</feature>
<evidence type="ECO:0000256" key="4">
    <source>
        <dbReference type="ARBA" id="ARBA00022692"/>
    </source>
</evidence>
<sequence>MAIVKMKKMVLAAPQNERESILNVLQSEGYVHLIDVKEEISDSEYLDCFKEPKSVIDTELDYNYIKFTYEFLKQYSVKKKGLLEKRPVVDKQEFDRLEDDMNWKDIYNQCKEIDETTNTIKSKKVKLTTLIEQYSQWKNLDVCDNDLEMLKNVTCFIGGVSKKQEMLLYEEINNSFGDVYIEKVSDEKQDLNLFILCHKDIKDQLEDVLKNYGYTKANLDLRLPPAEYIKELSEELESLDNDLKELSQKASGIAQNIEYVQKVYDYISNKLEKENAVFKLGKTRKTFILKGWIAAENADGIESMLTKDFDGIYIKFEEPSEEDMPPIILKNNALVEPFEVITSMYALPLPTEVDPTPVLTPFYMIFFGMMAADIGYGIVLLLATAFALKFMELEGDARKIIKLLLYVSFPTIFFGWVFGGFFGNALPVKPLWVNPLDEPMTVLYSSIALGLVHLFTGLGVKAYWFIKNGKAMDAVYDVLTWYLLLTGAIWMLLGGGNAAKIMAVAGAAGLLLTQGRANASLSGKIFGGIYGLYGVTGYIGDLLSYSRLLALGLATGLIGSSFNMLIQLLGGGIFVIVLGPIIFIAGHTFNLLIGLLGTYVHACRLQYLEFFGKFYEGGGKAFNPLKITTKFIKVNTEK</sequence>
<keyword evidence="7 9" id="KW-0472">Membrane</keyword>
<dbReference type="Gene3D" id="1.20.1460.20">
    <property type="match status" value="1"/>
</dbReference>
<evidence type="ECO:0000256" key="2">
    <source>
        <dbReference type="ARBA" id="ARBA00009904"/>
    </source>
</evidence>
<dbReference type="AlphaFoldDB" id="A0A0P8W864"/>
<reference evidence="10 11" key="1">
    <citation type="submission" date="2015-09" db="EMBL/GenBank/DDBJ databases">
        <title>Genome sequence of Oxobacter pfennigii DSM 3222.</title>
        <authorList>
            <person name="Poehlein A."/>
            <person name="Bengelsdorf F.R."/>
            <person name="Schiel-Bengelsdorf B."/>
            <person name="Duerre P."/>
            <person name="Daniel R."/>
        </authorList>
    </citation>
    <scope>NUCLEOTIDE SEQUENCE [LARGE SCALE GENOMIC DNA]</scope>
    <source>
        <strain evidence="10 11">DSM 3222</strain>
    </source>
</reference>
<comment type="similarity">
    <text evidence="2">Belongs to the V-ATPase 116 kDa subunit family.</text>
</comment>
<dbReference type="Pfam" id="PF01496">
    <property type="entry name" value="V_ATPase_I"/>
    <property type="match status" value="2"/>
</dbReference>
<comment type="caution">
    <text evidence="10">The sequence shown here is derived from an EMBL/GenBank/DDBJ whole genome shotgun (WGS) entry which is preliminary data.</text>
</comment>
<dbReference type="GO" id="GO:0016471">
    <property type="term" value="C:vacuolar proton-transporting V-type ATPase complex"/>
    <property type="evidence" value="ECO:0007669"/>
    <property type="project" value="TreeGrafter"/>
</dbReference>
<dbReference type="Proteomes" id="UP000050326">
    <property type="component" value="Unassembled WGS sequence"/>
</dbReference>
<gene>
    <name evidence="10" type="ORF">OXPF_23770</name>
</gene>
<dbReference type="GO" id="GO:0033179">
    <property type="term" value="C:proton-transporting V-type ATPase, V0 domain"/>
    <property type="evidence" value="ECO:0007669"/>
    <property type="project" value="InterPro"/>
</dbReference>
<feature type="transmembrane region" description="Helical" evidence="9">
    <location>
        <begin position="572"/>
        <end position="596"/>
    </location>
</feature>
<dbReference type="PANTHER" id="PTHR11629">
    <property type="entry name" value="VACUOLAR PROTON ATPASES"/>
    <property type="match status" value="1"/>
</dbReference>
<keyword evidence="11" id="KW-1185">Reference proteome</keyword>
<dbReference type="Gene3D" id="3.30.70.2170">
    <property type="match status" value="1"/>
</dbReference>
<dbReference type="EMBL" id="LKET01000032">
    <property type="protein sequence ID" value="KPU44209.1"/>
    <property type="molecule type" value="Genomic_DNA"/>
</dbReference>
<evidence type="ECO:0000256" key="8">
    <source>
        <dbReference type="SAM" id="Coils"/>
    </source>
</evidence>
<dbReference type="PATRIC" id="fig|36849.3.peg.2502"/>
<keyword evidence="4 9" id="KW-0812">Transmembrane</keyword>
<name>A0A0P8W864_9CLOT</name>
<keyword evidence="5 9" id="KW-1133">Transmembrane helix</keyword>